<protein>
    <submittedName>
        <fullName evidence="1">Uncharacterized protein</fullName>
    </submittedName>
</protein>
<reference evidence="1 2" key="1">
    <citation type="submission" date="2016-07" db="EMBL/GenBank/DDBJ databases">
        <title>Pervasive Adenine N6-methylation of Active Genes in Fungi.</title>
        <authorList>
            <consortium name="DOE Joint Genome Institute"/>
            <person name="Mondo S.J."/>
            <person name="Dannebaum R.O."/>
            <person name="Kuo R.C."/>
            <person name="Labutti K."/>
            <person name="Haridas S."/>
            <person name="Kuo A."/>
            <person name="Salamov A."/>
            <person name="Ahrendt S.R."/>
            <person name="Lipzen A."/>
            <person name="Sullivan W."/>
            <person name="Andreopoulos W.B."/>
            <person name="Clum A."/>
            <person name="Lindquist E."/>
            <person name="Daum C."/>
            <person name="Ramamoorthy G.K."/>
            <person name="Gryganskyi A."/>
            <person name="Culley D."/>
            <person name="Magnuson J.K."/>
            <person name="James T.Y."/>
            <person name="O'Malley M.A."/>
            <person name="Stajich J.E."/>
            <person name="Spatafora J.W."/>
            <person name="Visel A."/>
            <person name="Grigoriev I.V."/>
        </authorList>
    </citation>
    <scope>NUCLEOTIDE SEQUENCE [LARGE SCALE GENOMIC DNA]</scope>
    <source>
        <strain evidence="1 2">12-1054</strain>
    </source>
</reference>
<dbReference type="AlphaFoldDB" id="A0A1Y2FWV4"/>
<comment type="caution">
    <text evidence="1">The sequence shown here is derived from an EMBL/GenBank/DDBJ whole genome shotgun (WGS) entry which is preliminary data.</text>
</comment>
<dbReference type="RefSeq" id="XP_040728161.1">
    <property type="nucleotide sequence ID" value="XM_040872305.1"/>
</dbReference>
<keyword evidence="2" id="KW-1185">Reference proteome</keyword>
<dbReference type="EMBL" id="MCFI01000001">
    <property type="protein sequence ID" value="ORY87666.1"/>
    <property type="molecule type" value="Genomic_DNA"/>
</dbReference>
<dbReference type="GeneID" id="63788904"/>
<organism evidence="1 2">
    <name type="scientific">Protomyces lactucae-debilis</name>
    <dbReference type="NCBI Taxonomy" id="2754530"/>
    <lineage>
        <taxon>Eukaryota</taxon>
        <taxon>Fungi</taxon>
        <taxon>Dikarya</taxon>
        <taxon>Ascomycota</taxon>
        <taxon>Taphrinomycotina</taxon>
        <taxon>Taphrinomycetes</taxon>
        <taxon>Taphrinales</taxon>
        <taxon>Protomycetaceae</taxon>
        <taxon>Protomyces</taxon>
    </lineage>
</organism>
<accession>A0A1Y2FWV4</accession>
<dbReference type="Proteomes" id="UP000193685">
    <property type="component" value="Unassembled WGS sequence"/>
</dbReference>
<name>A0A1Y2FWV4_PROLT</name>
<proteinExistence type="predicted"/>
<sequence>MPEQGQHHRACRIFWHNSGRFGRHRWHAGISPCSSFWPIRRHNASCTSVSVALRLCKYCTRYGVPCLVACFQIGSSTWH</sequence>
<evidence type="ECO:0000313" key="1">
    <source>
        <dbReference type="EMBL" id="ORY87666.1"/>
    </source>
</evidence>
<evidence type="ECO:0000313" key="2">
    <source>
        <dbReference type="Proteomes" id="UP000193685"/>
    </source>
</evidence>
<gene>
    <name evidence="1" type="ORF">BCR37DRAFT_4482</name>
</gene>